<reference evidence="2 3" key="1">
    <citation type="submission" date="2011-01" db="EMBL/GenBank/DDBJ databases">
        <authorList>
            <person name="Muzny D."/>
            <person name="Qin X."/>
            <person name="Buhay C."/>
            <person name="Dugan-Rocha S."/>
            <person name="Ding Y."/>
            <person name="Chen G."/>
            <person name="Hawes A."/>
            <person name="Holder M."/>
            <person name="Jhangiani S."/>
            <person name="Johnson A."/>
            <person name="Khan Z."/>
            <person name="Li Z."/>
            <person name="Liu W."/>
            <person name="Liu X."/>
            <person name="Perez L."/>
            <person name="Shen H."/>
            <person name="Wang Q."/>
            <person name="Watt J."/>
            <person name="Xi L."/>
            <person name="Xin Y."/>
            <person name="Zhou J."/>
            <person name="Deng J."/>
            <person name="Jiang H."/>
            <person name="Liu Y."/>
            <person name="Qu J."/>
            <person name="Song X.-Z."/>
            <person name="Zhang L."/>
            <person name="Villasana D."/>
            <person name="Johnson A."/>
            <person name="Liu J."/>
            <person name="Liyanage D."/>
            <person name="Lorensuhewa L."/>
            <person name="Robinson T."/>
            <person name="Song A."/>
            <person name="Song B.-B."/>
            <person name="Dinh H."/>
            <person name="Thornton R."/>
            <person name="Coyle M."/>
            <person name="Francisco L."/>
            <person name="Jackson L."/>
            <person name="Javaid M."/>
            <person name="Korchina V."/>
            <person name="Kovar C."/>
            <person name="Mata R."/>
            <person name="Mathew T."/>
            <person name="Ngo R."/>
            <person name="Nguyen L."/>
            <person name="Nguyen N."/>
            <person name="Okwuonu G."/>
            <person name="Ongeri F."/>
            <person name="Pham C."/>
            <person name="Simmons D."/>
            <person name="Wilczek-Boney K."/>
            <person name="Hale W."/>
            <person name="Jakkamsetti A."/>
            <person name="Pham P."/>
            <person name="Ruth R."/>
            <person name="San Lucas F."/>
            <person name="Warren J."/>
            <person name="Zhang J."/>
            <person name="Zhao Z."/>
            <person name="Zhou C."/>
            <person name="Zhu D."/>
            <person name="Lee S."/>
            <person name="Bess C."/>
            <person name="Blankenburg K."/>
            <person name="Forbes L."/>
            <person name="Fu Q."/>
            <person name="Gubbala S."/>
            <person name="Hirani K."/>
            <person name="Jayaseelan J.C."/>
            <person name="Lara F."/>
            <person name="Munidasa M."/>
            <person name="Palculict T."/>
            <person name="Patil S."/>
            <person name="Pu L.-L."/>
            <person name="Saada N."/>
            <person name="Tang L."/>
            <person name="Weissenberger G."/>
            <person name="Zhu Y."/>
            <person name="Hemphill L."/>
            <person name="Shang Y."/>
            <person name="Youmans B."/>
            <person name="Ayvaz T."/>
            <person name="Ross M."/>
            <person name="Santibanez J."/>
            <person name="Aqrawi P."/>
            <person name="Gross S."/>
            <person name="Joshi V."/>
            <person name="Fowler G."/>
            <person name="Nazareth L."/>
            <person name="Reid J."/>
            <person name="Worley K."/>
            <person name="Petrosino J."/>
            <person name="Highlander S."/>
            <person name="Gibbs R."/>
        </authorList>
    </citation>
    <scope>NUCLEOTIDE SEQUENCE [LARGE SCALE GENOMIC DNA]</scope>
    <source>
        <strain evidence="2 3">ATCC 25644</strain>
    </source>
</reference>
<gene>
    <name evidence="2" type="ORF">HMPREF0542_11857</name>
</gene>
<accession>E7FSI0</accession>
<keyword evidence="1" id="KW-0472">Membrane</keyword>
<dbReference type="Proteomes" id="UP000004099">
    <property type="component" value="Unassembled WGS sequence"/>
</dbReference>
<dbReference type="EMBL" id="ACGS02000046">
    <property type="protein sequence ID" value="EFZ33998.1"/>
    <property type="molecule type" value="Genomic_DNA"/>
</dbReference>
<comment type="caution">
    <text evidence="2">The sequence shown here is derived from an EMBL/GenBank/DDBJ whole genome shotgun (WGS) entry which is preliminary data.</text>
</comment>
<proteinExistence type="predicted"/>
<dbReference type="HOGENOM" id="CLU_2409592_0_0_9"/>
<feature type="transmembrane region" description="Helical" evidence="1">
    <location>
        <begin position="71"/>
        <end position="89"/>
    </location>
</feature>
<name>E7FSI0_9LACO</name>
<evidence type="ECO:0000256" key="1">
    <source>
        <dbReference type="SAM" id="Phobius"/>
    </source>
</evidence>
<protein>
    <submittedName>
        <fullName evidence="2">Uncharacterized protein</fullName>
    </submittedName>
</protein>
<organism evidence="2 3">
    <name type="scientific">Ligilactobacillus ruminis ATCC 25644</name>
    <dbReference type="NCBI Taxonomy" id="525362"/>
    <lineage>
        <taxon>Bacteria</taxon>
        <taxon>Bacillati</taxon>
        <taxon>Bacillota</taxon>
        <taxon>Bacilli</taxon>
        <taxon>Lactobacillales</taxon>
        <taxon>Lactobacillaceae</taxon>
        <taxon>Ligilactobacillus</taxon>
    </lineage>
</organism>
<evidence type="ECO:0000313" key="2">
    <source>
        <dbReference type="EMBL" id="EFZ33998.1"/>
    </source>
</evidence>
<keyword evidence="1" id="KW-1133">Transmembrane helix</keyword>
<dbReference type="AlphaFoldDB" id="E7FSI0"/>
<sequence>MIFQNTALIQSARQAISQNYRYVLLRVISIMEGDCHAYAKKQDDLQFETFFSASSSIPITHQAIFSVKLHFYFNFKNIFLYIILMNILFKNQ</sequence>
<keyword evidence="1" id="KW-0812">Transmembrane</keyword>
<evidence type="ECO:0000313" key="3">
    <source>
        <dbReference type="Proteomes" id="UP000004099"/>
    </source>
</evidence>